<name>A0A348B553_9CREN</name>
<reference evidence="2" key="4">
    <citation type="submission" date="2020-09" db="EMBL/GenBank/DDBJ databases">
        <authorList>
            <person name="Sun Q."/>
            <person name="Ohkuma M."/>
        </authorList>
    </citation>
    <scope>NUCLEOTIDE SEQUENCE</scope>
    <source>
        <strain evidence="2">JCM 31740</strain>
    </source>
</reference>
<gene>
    <name evidence="2" type="ORF">GCM10007116_03850</name>
    <name evidence="1" type="ORF">HS1genome_1694</name>
</gene>
<reference evidence="2" key="1">
    <citation type="journal article" date="2014" name="Int. J. Syst. Evol. Microbiol.">
        <title>Complete genome sequence of Corynebacterium casei LMG S-19264T (=DSM 44701T), isolated from a smear-ripened cheese.</title>
        <authorList>
            <consortium name="US DOE Joint Genome Institute (JGI-PGF)"/>
            <person name="Walter F."/>
            <person name="Albersmeier A."/>
            <person name="Kalinowski J."/>
            <person name="Ruckert C."/>
        </authorList>
    </citation>
    <scope>NUCLEOTIDE SEQUENCE</scope>
    <source>
        <strain evidence="2">JCM 31740</strain>
    </source>
</reference>
<dbReference type="EMBL" id="BMQS01000003">
    <property type="protein sequence ID" value="GGT89239.1"/>
    <property type="molecule type" value="Genomic_DNA"/>
</dbReference>
<dbReference type="GeneID" id="38667182"/>
<reference evidence="3" key="2">
    <citation type="submission" date="2018-04" db="EMBL/GenBank/DDBJ databases">
        <title>Complete genome sequence of Sulfodiicoccus acidiphilus strain HS-1.</title>
        <authorList>
            <person name="Sakai H.D."/>
            <person name="Kurosawa N."/>
        </authorList>
    </citation>
    <scope>NUCLEOTIDE SEQUENCE [LARGE SCALE GENOMIC DNA]</scope>
    <source>
        <strain evidence="3">HS-1</strain>
    </source>
</reference>
<reference evidence="1" key="3">
    <citation type="journal article" date="2019" name="BMC Res. Notes">
        <title>Complete genome sequence of the Sulfodiicoccus acidiphilus strain HS-1T, the first crenarchaeon that lacks polB3, isolated from an acidic hot spring in Ohwaku-dani, Hakone, Japan.</title>
        <authorList>
            <person name="Sakai H.D."/>
            <person name="Kurosawa N."/>
        </authorList>
    </citation>
    <scope>NUCLEOTIDE SEQUENCE</scope>
    <source>
        <strain evidence="1">HS-1</strain>
    </source>
</reference>
<dbReference type="AlphaFoldDB" id="A0A348B553"/>
<dbReference type="EMBL" id="AP018553">
    <property type="protein sequence ID" value="BBD73305.1"/>
    <property type="molecule type" value="Genomic_DNA"/>
</dbReference>
<dbReference type="Proteomes" id="UP000276741">
    <property type="component" value="Chromosome"/>
</dbReference>
<organism evidence="1 3">
    <name type="scientific">Sulfodiicoccus acidiphilus</name>
    <dbReference type="NCBI Taxonomy" id="1670455"/>
    <lineage>
        <taxon>Archaea</taxon>
        <taxon>Thermoproteota</taxon>
        <taxon>Thermoprotei</taxon>
        <taxon>Sulfolobales</taxon>
        <taxon>Sulfolobaceae</taxon>
        <taxon>Sulfodiicoccus</taxon>
    </lineage>
</organism>
<keyword evidence="3" id="KW-1185">Reference proteome</keyword>
<evidence type="ECO:0000313" key="1">
    <source>
        <dbReference type="EMBL" id="BBD73305.1"/>
    </source>
</evidence>
<protein>
    <submittedName>
        <fullName evidence="1">Uncharacterized protein</fullName>
    </submittedName>
</protein>
<proteinExistence type="predicted"/>
<evidence type="ECO:0000313" key="3">
    <source>
        <dbReference type="Proteomes" id="UP000276741"/>
    </source>
</evidence>
<dbReference type="Proteomes" id="UP000616143">
    <property type="component" value="Unassembled WGS sequence"/>
</dbReference>
<dbReference type="KEGG" id="sacd:HS1genome_1694"/>
<sequence length="61" mass="6948">MTYYGFNRTRMSHSEAPRRTLREGIEMVRSEFYAFLVGRETARRRGFEVMASAVAGVGGPM</sequence>
<evidence type="ECO:0000313" key="2">
    <source>
        <dbReference type="EMBL" id="GGT89239.1"/>
    </source>
</evidence>
<dbReference type="RefSeq" id="WP_145986053.1">
    <property type="nucleotide sequence ID" value="NZ_AP018553.1"/>
</dbReference>
<accession>A0A348B553</accession>